<accession>A0A369TBC5</accession>
<proteinExistence type="predicted"/>
<keyword evidence="2" id="KW-1185">Reference proteome</keyword>
<name>A0A369TBC5_9PROT</name>
<protein>
    <submittedName>
        <fullName evidence="1">Uncharacterized protein</fullName>
    </submittedName>
</protein>
<dbReference type="Proteomes" id="UP000253941">
    <property type="component" value="Unassembled WGS sequence"/>
</dbReference>
<evidence type="ECO:0000313" key="1">
    <source>
        <dbReference type="EMBL" id="RDD61814.1"/>
    </source>
</evidence>
<dbReference type="AlphaFoldDB" id="A0A369TBC5"/>
<comment type="caution">
    <text evidence="1">The sequence shown here is derived from an EMBL/GenBank/DDBJ whole genome shotgun (WGS) entry which is preliminary data.</text>
</comment>
<gene>
    <name evidence="1" type="ORF">DRB17_11550</name>
</gene>
<dbReference type="EMBL" id="QPMH01000009">
    <property type="protein sequence ID" value="RDD61814.1"/>
    <property type="molecule type" value="Genomic_DNA"/>
</dbReference>
<organism evidence="1 2">
    <name type="scientific">Ferruginivarius sediminum</name>
    <dbReference type="NCBI Taxonomy" id="2661937"/>
    <lineage>
        <taxon>Bacteria</taxon>
        <taxon>Pseudomonadati</taxon>
        <taxon>Pseudomonadota</taxon>
        <taxon>Alphaproteobacteria</taxon>
        <taxon>Rhodospirillales</taxon>
        <taxon>Rhodospirillaceae</taxon>
        <taxon>Ferruginivarius</taxon>
    </lineage>
</organism>
<sequence>MWTDDYRKYADLLHAASTKQLSEQMQRLERDSPELSAVINFLALSLADHVEKSDRDEFEEEGDILDMIPPPAINFALTTPLVLPARDVLCDKLNKWAARVWFEKLRQGILEEPSHFCGD</sequence>
<evidence type="ECO:0000313" key="2">
    <source>
        <dbReference type="Proteomes" id="UP000253941"/>
    </source>
</evidence>
<dbReference type="RefSeq" id="WP_114582356.1">
    <property type="nucleotide sequence ID" value="NZ_QPMH01000009.1"/>
</dbReference>
<reference evidence="1 2" key="1">
    <citation type="submission" date="2018-07" db="EMBL/GenBank/DDBJ databases">
        <title>Venubactetium sediminum gen. nov., sp. nov., isolated from a marine solar saltern.</title>
        <authorList>
            <person name="Wang S."/>
        </authorList>
    </citation>
    <scope>NUCLEOTIDE SEQUENCE [LARGE SCALE GENOMIC DNA]</scope>
    <source>
        <strain evidence="1 2">WD2A32</strain>
    </source>
</reference>